<evidence type="ECO:0000313" key="3">
    <source>
        <dbReference type="Proteomes" id="UP000321635"/>
    </source>
</evidence>
<dbReference type="GO" id="GO:0016491">
    <property type="term" value="F:oxidoreductase activity"/>
    <property type="evidence" value="ECO:0007669"/>
    <property type="project" value="InterPro"/>
</dbReference>
<dbReference type="SMART" id="SM01008">
    <property type="entry name" value="Ald_Xan_dh_C"/>
    <property type="match status" value="1"/>
</dbReference>
<protein>
    <submittedName>
        <fullName evidence="2">Aldehyde dehydrogenase</fullName>
    </submittedName>
</protein>
<organism evidence="2 3">
    <name type="scientific">Acetobacter nitrogenifigens DSM 23921 = NBRC 105050</name>
    <dbReference type="NCBI Taxonomy" id="1120919"/>
    <lineage>
        <taxon>Bacteria</taxon>
        <taxon>Pseudomonadati</taxon>
        <taxon>Pseudomonadota</taxon>
        <taxon>Alphaproteobacteria</taxon>
        <taxon>Acetobacterales</taxon>
        <taxon>Acetobacteraceae</taxon>
        <taxon>Acetobacter</taxon>
    </lineage>
</organism>
<evidence type="ECO:0000259" key="1">
    <source>
        <dbReference type="SMART" id="SM01008"/>
    </source>
</evidence>
<dbReference type="InterPro" id="IPR037165">
    <property type="entry name" value="AldOxase/xan_DH_Mopterin-bd_sf"/>
</dbReference>
<dbReference type="InterPro" id="IPR008274">
    <property type="entry name" value="AldOxase/xan_DH_MoCoBD1"/>
</dbReference>
<reference evidence="2 3" key="1">
    <citation type="submission" date="2019-07" db="EMBL/GenBank/DDBJ databases">
        <title>Whole genome shotgun sequence of Acetobacter nitrogenifigens NBRC 105050.</title>
        <authorList>
            <person name="Hosoyama A."/>
            <person name="Uohara A."/>
            <person name="Ohji S."/>
            <person name="Ichikawa N."/>
        </authorList>
    </citation>
    <scope>NUCLEOTIDE SEQUENCE [LARGE SCALE GENOMIC DNA]</scope>
    <source>
        <strain evidence="2 3">NBRC 105050</strain>
    </source>
</reference>
<accession>A0A511XF36</accession>
<dbReference type="InterPro" id="IPR006311">
    <property type="entry name" value="TAT_signal"/>
</dbReference>
<dbReference type="Gene3D" id="3.30.365.10">
    <property type="entry name" value="Aldehyde oxidase/xanthine dehydrogenase, molybdopterin binding domain"/>
    <property type="match status" value="4"/>
</dbReference>
<dbReference type="Pfam" id="PF20256">
    <property type="entry name" value="MoCoBD_2"/>
    <property type="match status" value="2"/>
</dbReference>
<name>A0A511XF36_9PROT</name>
<feature type="domain" description="Aldehyde oxidase/xanthine dehydrogenase a/b hammerhead" evidence="1">
    <location>
        <begin position="220"/>
        <end position="298"/>
    </location>
</feature>
<dbReference type="STRING" id="1120919.GCA_000429165_03705"/>
<dbReference type="InterPro" id="IPR046867">
    <property type="entry name" value="AldOxase/xan_DH_MoCoBD2"/>
</dbReference>
<dbReference type="InterPro" id="IPR000674">
    <property type="entry name" value="Ald_Oxase/Xan_DH_a/b"/>
</dbReference>
<dbReference type="PANTHER" id="PTHR47495">
    <property type="entry name" value="ALDEHYDE DEHYDROGENASE"/>
    <property type="match status" value="1"/>
</dbReference>
<sequence>MIAPLVHKAGDVLGNFSRRRFLVSGGLLLAFADLSRMGVSIAAASDTPARSNTQIGGFVRISSDNEIALIVPNIEMGQGIYTAEAMLIAEELEVNPDRITVLTALPQDVTDMTPPLLRSLSTGGSRSIRKSWTPLRQAGAAARLMLISAAADKWNVSVDSLIVENGTIKNPANNEIATYGALAVDAVRQPVPATVKLKSPTAWKLVGQSIPRIDIPDKLNGHAVFGIDVRVPDMVYGAVMGCPFLGGSVVRFDDRAARAIPGVLDILSIGSAIAVIARKYWIARKGLAALDVTWSAEKYAHLSTGDVLASIKSAADHVAPVTARDDRKADMGQISGKKIDSAYESPFLAHAAMEPLNATVHVHSEGCDVWMGTQVPTRARQAVAAVTGIPEKNVAIHNHMIGGSFGRRLATDFLEQAAKFACKTQMPVKFIWSREEDIRQDLFRPAYYDRVSATLGADGLPLVWTHHVSGPSVMDRFTPGGLPVGKLDHDAVAGAANTPYELPNMHVIWTRADTPVPVSWWRGVGPAHNVYVVESFIDELAFEAGIDPIVYRKRLLKNNPRSVAVLDLAAEKSGWNSDMPEGVGRGVALHNAFGTHCAVVAEVTIEPTKAIKISKVTAVVDCGMAVNPDTLVAQIEGGLLFGFTAALYGEVTLEGGRIDQSNFHNYRLMRINEAPHVEVHIVNSGEEPGGIGEVGTAAAFPALSNALFSATKERYRKYPFKIK</sequence>
<dbReference type="Proteomes" id="UP000321635">
    <property type="component" value="Unassembled WGS sequence"/>
</dbReference>
<comment type="caution">
    <text evidence="2">The sequence shown here is derived from an EMBL/GenBank/DDBJ whole genome shotgun (WGS) entry which is preliminary data.</text>
</comment>
<gene>
    <name evidence="2" type="ORF">ANI02nite_34440</name>
</gene>
<dbReference type="Gene3D" id="3.90.1170.50">
    <property type="entry name" value="Aldehyde oxidase/xanthine dehydrogenase, a/b hammerhead"/>
    <property type="match status" value="1"/>
</dbReference>
<keyword evidence="3" id="KW-1185">Reference proteome</keyword>
<dbReference type="RefSeq" id="WP_035376903.1">
    <property type="nucleotide sequence ID" value="NZ_AUBI01000030.1"/>
</dbReference>
<dbReference type="OrthoDB" id="9767994at2"/>
<dbReference type="Pfam" id="PF02738">
    <property type="entry name" value="MoCoBD_1"/>
    <property type="match status" value="1"/>
</dbReference>
<evidence type="ECO:0000313" key="2">
    <source>
        <dbReference type="EMBL" id="GEN61560.1"/>
    </source>
</evidence>
<dbReference type="InterPro" id="IPR012368">
    <property type="entry name" value="OxRdtase_Mopterin-bd_su_IorB"/>
</dbReference>
<dbReference type="PANTHER" id="PTHR47495:SF2">
    <property type="entry name" value="ALDEHYDE DEHYDROGENASE"/>
    <property type="match status" value="1"/>
</dbReference>
<dbReference type="InterPro" id="IPR052516">
    <property type="entry name" value="N-heterocyclic_Hydroxylase"/>
</dbReference>
<dbReference type="SUPFAM" id="SSF56003">
    <property type="entry name" value="Molybdenum cofactor-binding domain"/>
    <property type="match status" value="2"/>
</dbReference>
<dbReference type="AlphaFoldDB" id="A0A511XF36"/>
<dbReference type="PROSITE" id="PS51318">
    <property type="entry name" value="TAT"/>
    <property type="match status" value="1"/>
</dbReference>
<dbReference type="EMBL" id="BJYF01000045">
    <property type="protein sequence ID" value="GEN61560.1"/>
    <property type="molecule type" value="Genomic_DNA"/>
</dbReference>
<dbReference type="PIRSF" id="PIRSF036389">
    <property type="entry name" value="IOR_B"/>
    <property type="match status" value="1"/>
</dbReference>
<proteinExistence type="predicted"/>